<keyword evidence="12" id="KW-1185">Reference proteome</keyword>
<dbReference type="InterPro" id="IPR003664">
    <property type="entry name" value="FA_synthesis"/>
</dbReference>
<dbReference type="GO" id="GO:0006633">
    <property type="term" value="P:fatty acid biosynthetic process"/>
    <property type="evidence" value="ECO:0007669"/>
    <property type="project" value="UniProtKB-UniRule"/>
</dbReference>
<evidence type="ECO:0000313" key="11">
    <source>
        <dbReference type="EMBL" id="GGK04228.1"/>
    </source>
</evidence>
<comment type="caution">
    <text evidence="11">The sequence shown here is derived from an EMBL/GenBank/DDBJ whole genome shotgun (WGS) entry which is preliminary data.</text>
</comment>
<dbReference type="HAMAP" id="MF_00019">
    <property type="entry name" value="PlsX"/>
    <property type="match status" value="1"/>
</dbReference>
<evidence type="ECO:0000256" key="3">
    <source>
        <dbReference type="ARBA" id="ARBA00022516"/>
    </source>
</evidence>
<comment type="pathway">
    <text evidence="10">Lipid metabolism; phospholipid metabolism.</text>
</comment>
<evidence type="ECO:0000256" key="4">
    <source>
        <dbReference type="ARBA" id="ARBA00022679"/>
    </source>
</evidence>
<comment type="catalytic activity">
    <reaction evidence="1 10">
        <text>a fatty acyl-[ACP] + phosphate = an acyl phosphate + holo-[ACP]</text>
        <dbReference type="Rhea" id="RHEA:42292"/>
        <dbReference type="Rhea" id="RHEA-COMP:9685"/>
        <dbReference type="Rhea" id="RHEA-COMP:14125"/>
        <dbReference type="ChEBI" id="CHEBI:43474"/>
        <dbReference type="ChEBI" id="CHEBI:59918"/>
        <dbReference type="ChEBI" id="CHEBI:64479"/>
        <dbReference type="ChEBI" id="CHEBI:138651"/>
        <dbReference type="EC" id="2.3.1.274"/>
    </reaction>
</comment>
<keyword evidence="3 10" id="KW-0444">Lipid biosynthesis</keyword>
<dbReference type="GO" id="GO:0043811">
    <property type="term" value="F:phosphate:acyl-[acyl carrier protein] acyltransferase activity"/>
    <property type="evidence" value="ECO:0007669"/>
    <property type="project" value="UniProtKB-UniRule"/>
</dbReference>
<protein>
    <recommendedName>
        <fullName evidence="8 10">Phosphate acyltransferase</fullName>
        <ecNumber evidence="8 10">2.3.1.274</ecNumber>
    </recommendedName>
    <alternativeName>
        <fullName evidence="10">Acyl-ACP phosphotransacylase</fullName>
    </alternativeName>
    <alternativeName>
        <fullName evidence="10">Acyl-[acyl-carrier-protein]--phosphate acyltransferase</fullName>
    </alternativeName>
    <alternativeName>
        <fullName evidence="10">Phosphate-acyl-ACP acyltransferase</fullName>
    </alternativeName>
</protein>
<dbReference type="GO" id="GO:0008654">
    <property type="term" value="P:phospholipid biosynthetic process"/>
    <property type="evidence" value="ECO:0007669"/>
    <property type="project" value="UniProtKB-KW"/>
</dbReference>
<name>A0A8J3BA61_9BACI</name>
<evidence type="ECO:0000256" key="9">
    <source>
        <dbReference type="ARBA" id="ARBA00046608"/>
    </source>
</evidence>
<keyword evidence="6 10" id="KW-0594">Phospholipid biosynthesis</keyword>
<keyword evidence="7 10" id="KW-1208">Phospholipid metabolism</keyword>
<reference evidence="11" key="1">
    <citation type="journal article" date="2014" name="Int. J. Syst. Evol. Microbiol.">
        <title>Complete genome sequence of Corynebacterium casei LMG S-19264T (=DSM 44701T), isolated from a smear-ripened cheese.</title>
        <authorList>
            <consortium name="US DOE Joint Genome Institute (JGI-PGF)"/>
            <person name="Walter F."/>
            <person name="Albersmeier A."/>
            <person name="Kalinowski J."/>
            <person name="Ruckert C."/>
        </authorList>
    </citation>
    <scope>NUCLEOTIDE SEQUENCE</scope>
    <source>
        <strain evidence="11">JCM 14719</strain>
    </source>
</reference>
<evidence type="ECO:0000256" key="6">
    <source>
        <dbReference type="ARBA" id="ARBA00023209"/>
    </source>
</evidence>
<keyword evidence="2 10" id="KW-0963">Cytoplasm</keyword>
<keyword evidence="4 10" id="KW-0808">Transferase</keyword>
<accession>A0A8J3BA61</accession>
<evidence type="ECO:0000256" key="1">
    <source>
        <dbReference type="ARBA" id="ARBA00001232"/>
    </source>
</evidence>
<keyword evidence="11" id="KW-0012">Acyltransferase</keyword>
<dbReference type="PANTHER" id="PTHR30100">
    <property type="entry name" value="FATTY ACID/PHOSPHOLIPID SYNTHESIS PROTEIN PLSX"/>
    <property type="match status" value="1"/>
</dbReference>
<sequence>MHSERQEGSPMRIAIDAMGGDHAPQAIVDGVLRAAAERADVEFVLVGDEAIVRALRATWPRNVRIRHAPEAIGPDEEPVRAIRQKKRSSLVMTVQMVNDGEADACISAGNTGAYMAAALLYVGRMPGIERPALAPVFPTTGSWGALVLDVGANVDARPQHLLQYAVMGSVYVASVEGVKNPRVGLLNIGTEATKGNELMKAAYALLEQANLNFIGNVEARDVLAGVADVIVCDGFTGNVLLKAAEGTAEAIFRVLREELTGRWTHKLAAALLRPAFRRLKARMDYKEHGGAPLLGINGPCIKAHGSSDARAIHNAVRQAIAFVERDVLGAISRQFG</sequence>
<evidence type="ECO:0000256" key="7">
    <source>
        <dbReference type="ARBA" id="ARBA00023264"/>
    </source>
</evidence>
<dbReference type="Proteomes" id="UP000637720">
    <property type="component" value="Unassembled WGS sequence"/>
</dbReference>
<evidence type="ECO:0000256" key="5">
    <source>
        <dbReference type="ARBA" id="ARBA00023098"/>
    </source>
</evidence>
<evidence type="ECO:0000313" key="12">
    <source>
        <dbReference type="Proteomes" id="UP000637720"/>
    </source>
</evidence>
<dbReference type="SUPFAM" id="SSF53659">
    <property type="entry name" value="Isocitrate/Isopropylmalate dehydrogenase-like"/>
    <property type="match status" value="1"/>
</dbReference>
<keyword evidence="5 10" id="KW-0443">Lipid metabolism</keyword>
<evidence type="ECO:0000256" key="10">
    <source>
        <dbReference type="HAMAP-Rule" id="MF_00019"/>
    </source>
</evidence>
<dbReference type="PIRSF" id="PIRSF002465">
    <property type="entry name" value="Phsphlp_syn_PlsX"/>
    <property type="match status" value="1"/>
</dbReference>
<dbReference type="UniPathway" id="UPA00085"/>
<dbReference type="Pfam" id="PF02504">
    <property type="entry name" value="FA_synthesis"/>
    <property type="match status" value="1"/>
</dbReference>
<dbReference type="GO" id="GO:0005737">
    <property type="term" value="C:cytoplasm"/>
    <property type="evidence" value="ECO:0007669"/>
    <property type="project" value="UniProtKB-SubCell"/>
</dbReference>
<dbReference type="AlphaFoldDB" id="A0A8J3BA61"/>
<comment type="similarity">
    <text evidence="10">Belongs to the PlsX family.</text>
</comment>
<dbReference type="InterPro" id="IPR012281">
    <property type="entry name" value="Phospholipid_synth_PlsX-like"/>
</dbReference>
<comment type="function">
    <text evidence="10">Catalyzes the reversible formation of acyl-phosphate (acyl-PO(4)) from acyl-[acyl-carrier-protein] (acyl-ACP). This enzyme utilizes acyl-ACP as fatty acyl donor, but not acyl-CoA.</text>
</comment>
<dbReference type="NCBIfam" id="TIGR00182">
    <property type="entry name" value="plsX"/>
    <property type="match status" value="1"/>
</dbReference>
<proteinExistence type="inferred from homology"/>
<dbReference type="EMBL" id="BMOF01000039">
    <property type="protein sequence ID" value="GGK04228.1"/>
    <property type="molecule type" value="Genomic_DNA"/>
</dbReference>
<dbReference type="EC" id="2.3.1.274" evidence="8 10"/>
<evidence type="ECO:0000256" key="2">
    <source>
        <dbReference type="ARBA" id="ARBA00022490"/>
    </source>
</evidence>
<gene>
    <name evidence="10 11" type="primary">plsX</name>
    <name evidence="11" type="ORF">GCM10007043_17870</name>
</gene>
<dbReference type="Gene3D" id="3.40.718.10">
    <property type="entry name" value="Isopropylmalate Dehydrogenase"/>
    <property type="match status" value="1"/>
</dbReference>
<reference evidence="11" key="2">
    <citation type="submission" date="2020-09" db="EMBL/GenBank/DDBJ databases">
        <authorList>
            <person name="Sun Q."/>
            <person name="Ohkuma M."/>
        </authorList>
    </citation>
    <scope>NUCLEOTIDE SEQUENCE</scope>
    <source>
        <strain evidence="11">JCM 14719</strain>
    </source>
</reference>
<evidence type="ECO:0000256" key="8">
    <source>
        <dbReference type="ARBA" id="ARBA00024069"/>
    </source>
</evidence>
<comment type="subunit">
    <text evidence="9 10">Homodimer. Probably interacts with PlsY.</text>
</comment>
<dbReference type="PANTHER" id="PTHR30100:SF1">
    <property type="entry name" value="PHOSPHATE ACYLTRANSFERASE"/>
    <property type="match status" value="1"/>
</dbReference>
<comment type="subcellular location">
    <subcellularLocation>
        <location evidence="10">Cytoplasm</location>
    </subcellularLocation>
    <text evidence="10">Associated with the membrane possibly through PlsY.</text>
</comment>
<organism evidence="11 12">
    <name type="scientific">Calditerricola satsumensis</name>
    <dbReference type="NCBI Taxonomy" id="373054"/>
    <lineage>
        <taxon>Bacteria</taxon>
        <taxon>Bacillati</taxon>
        <taxon>Bacillota</taxon>
        <taxon>Bacilli</taxon>
        <taxon>Bacillales</taxon>
        <taxon>Bacillaceae</taxon>
        <taxon>Calditerricola</taxon>
    </lineage>
</organism>